<evidence type="ECO:0008006" key="4">
    <source>
        <dbReference type="Google" id="ProtNLM"/>
    </source>
</evidence>
<organism evidence="2 3">
    <name type="scientific">Malassezia equina</name>
    <dbReference type="NCBI Taxonomy" id="1381935"/>
    <lineage>
        <taxon>Eukaryota</taxon>
        <taxon>Fungi</taxon>
        <taxon>Dikarya</taxon>
        <taxon>Basidiomycota</taxon>
        <taxon>Ustilaginomycotina</taxon>
        <taxon>Malasseziomycetes</taxon>
        <taxon>Malasseziales</taxon>
        <taxon>Malasseziaceae</taxon>
        <taxon>Malassezia</taxon>
    </lineage>
</organism>
<accession>A0AAF0EHW9</accession>
<dbReference type="AlphaFoldDB" id="A0AAF0EHW9"/>
<protein>
    <recommendedName>
        <fullName evidence="4">Pre-rRNA-processing protein RIX1</fullName>
    </recommendedName>
</protein>
<dbReference type="Proteomes" id="UP001214415">
    <property type="component" value="Chromosome 3"/>
</dbReference>
<evidence type="ECO:0000313" key="3">
    <source>
        <dbReference type="Proteomes" id="UP001214415"/>
    </source>
</evidence>
<keyword evidence="3" id="KW-1185">Reference proteome</keyword>
<dbReference type="EMBL" id="CP119902">
    <property type="protein sequence ID" value="WFD23011.1"/>
    <property type="molecule type" value="Genomic_DNA"/>
</dbReference>
<feature type="compositionally biased region" description="Pro residues" evidence="1">
    <location>
        <begin position="734"/>
        <end position="750"/>
    </location>
</feature>
<sequence length="821" mass="87241">MPSPVLEPLLAALEADAHSEAALWYTEAVQVIRTCVLDGDQDGLHALEKHVTQRFHTTVAQNESSLPPWRTATRLMSMIFAQGGWKVAETFGAAWIQRTHSHLEQSAQRCRSAGALAALDPLSQLVLFMSENLMGRESTTHPEYHRVVVAPWISKWGQAVVTVLELAAVQPLSCATVPAMSRLMDALALHVELYARTYRTLTPRIHALCMQLLFGAFSSPAVSGGGPLPDALTRSAMALLASLHLTGALTSDASMLSSAASGKVSQAQLWAATITEMLDATMLAMHGSVPSMDWYAIGLDVASAQPRALAWEPPSSDYHEGIPCSVRRFEHLLGSPTSGAMGMVPLYLTMPTPRTVPVPLSRCIALAHAMMQARTSLDRATVDQARLEASAAPKLRWLGIQLLVQLVLAFHEATWPLLHGSGVLRTLCTLAETERGSLRLVAVRALHVLLSRGACQSGLHCLVGAGVPLDPASPLVQRMARVAILSLSELLVLEPELWTPELPFKRPRSFDSDTISQVDRVPQDAMLVKAPLAWEMACAAAHVLVHVFPYISTSAAPGHRDLARTGALALLGACEAVLGARLVDAMASTQVEAGAQLVQALSQLVMAHHNSLVSHILARVYGVLARGAQSSIPILRATSQDALTGMLPIVRPRAPPLVDAVDSHALEERIDADGTDHIPMPLPGWRGPAAAMTEMAHVDDVVPVQQASFPSTEKAGVEDPASSIGAPATTSLPVPVPPPTPTPAPAPAPVPTAAERTVPSNLPDVPSVPPSAAHTSMQEPRAAAPASTLSTTEVTAPLNDTDDEALPDLHMDVTDDESDEA</sequence>
<proteinExistence type="predicted"/>
<name>A0AAF0EHW9_9BASI</name>
<evidence type="ECO:0000256" key="1">
    <source>
        <dbReference type="SAM" id="MobiDB-lite"/>
    </source>
</evidence>
<gene>
    <name evidence="2" type="ORF">MEQU1_001695</name>
</gene>
<feature type="region of interest" description="Disordered" evidence="1">
    <location>
        <begin position="709"/>
        <end position="821"/>
    </location>
</feature>
<reference evidence="2" key="1">
    <citation type="submission" date="2023-03" db="EMBL/GenBank/DDBJ databases">
        <title>Mating type loci evolution in Malassezia.</title>
        <authorList>
            <person name="Coelho M.A."/>
        </authorList>
    </citation>
    <scope>NUCLEOTIDE SEQUENCE</scope>
    <source>
        <strain evidence="2">CBS 12830</strain>
    </source>
</reference>
<evidence type="ECO:0000313" key="2">
    <source>
        <dbReference type="EMBL" id="WFD23011.1"/>
    </source>
</evidence>